<evidence type="ECO:0000256" key="1">
    <source>
        <dbReference type="PROSITE-ProRule" id="PRU00169"/>
    </source>
</evidence>
<accession>A0ABY9XX04</accession>
<dbReference type="InterPro" id="IPR052048">
    <property type="entry name" value="ST_Response_Regulator"/>
</dbReference>
<dbReference type="Gene3D" id="3.40.50.2300">
    <property type="match status" value="1"/>
</dbReference>
<dbReference type="SUPFAM" id="SSF52172">
    <property type="entry name" value="CheY-like"/>
    <property type="match status" value="1"/>
</dbReference>
<gene>
    <name evidence="3" type="ORF">RHP51_07480</name>
</gene>
<keyword evidence="1" id="KW-0597">Phosphoprotein</keyword>
<dbReference type="Pfam" id="PF00072">
    <property type="entry name" value="Response_reg"/>
    <property type="match status" value="1"/>
</dbReference>
<feature type="modified residue" description="4-aspartylphosphate" evidence="1">
    <location>
        <position position="54"/>
    </location>
</feature>
<dbReference type="SMART" id="SM00448">
    <property type="entry name" value="REC"/>
    <property type="match status" value="1"/>
</dbReference>
<dbReference type="InterPro" id="IPR001789">
    <property type="entry name" value="Sig_transdc_resp-reg_receiver"/>
</dbReference>
<dbReference type="InterPro" id="IPR011006">
    <property type="entry name" value="CheY-like_superfamily"/>
</dbReference>
<evidence type="ECO:0000259" key="2">
    <source>
        <dbReference type="PROSITE" id="PS50110"/>
    </source>
</evidence>
<dbReference type="PANTHER" id="PTHR43228">
    <property type="entry name" value="TWO-COMPONENT RESPONSE REGULATOR"/>
    <property type="match status" value="1"/>
</dbReference>
<dbReference type="PROSITE" id="PS50110">
    <property type="entry name" value="RESPONSE_REGULATORY"/>
    <property type="match status" value="1"/>
</dbReference>
<dbReference type="Proteomes" id="UP001302806">
    <property type="component" value="Chromosome"/>
</dbReference>
<proteinExistence type="predicted"/>
<sequence>MNCKVLLIEDDESTNFIHKLVLKSAGIEFVDEALNGMDACNYLENICPDIIFLDINMPVMDGWEFLKEKYERSLCQNVKIAMLTSSLRPEDRKKAKNYSSIIAYYEKPLTLDKIEELKKKLAA</sequence>
<protein>
    <submittedName>
        <fullName evidence="3">Response regulator</fullName>
    </submittedName>
</protein>
<organism evidence="3 4">
    <name type="scientific">Thalassobellus suaedae</name>
    <dbReference type="NCBI Taxonomy" id="3074124"/>
    <lineage>
        <taxon>Bacteria</taxon>
        <taxon>Pseudomonadati</taxon>
        <taxon>Bacteroidota</taxon>
        <taxon>Flavobacteriia</taxon>
        <taxon>Flavobacteriales</taxon>
        <taxon>Flavobacteriaceae</taxon>
        <taxon>Thalassobellus</taxon>
    </lineage>
</organism>
<name>A0ABY9XX04_9FLAO</name>
<feature type="domain" description="Response regulatory" evidence="2">
    <location>
        <begin position="4"/>
        <end position="122"/>
    </location>
</feature>
<dbReference type="EMBL" id="CP134537">
    <property type="protein sequence ID" value="WNH10487.1"/>
    <property type="molecule type" value="Genomic_DNA"/>
</dbReference>
<dbReference type="CDD" id="cd17546">
    <property type="entry name" value="REC_hyHK_CKI1_RcsC-like"/>
    <property type="match status" value="1"/>
</dbReference>
<dbReference type="PANTHER" id="PTHR43228:SF1">
    <property type="entry name" value="TWO-COMPONENT RESPONSE REGULATOR ARR22"/>
    <property type="match status" value="1"/>
</dbReference>
<dbReference type="RefSeq" id="WP_415866745.1">
    <property type="nucleotide sequence ID" value="NZ_CP134537.1"/>
</dbReference>
<reference evidence="3 4" key="1">
    <citation type="submission" date="2023-09" db="EMBL/GenBank/DDBJ databases">
        <title>Thalassobella suaedae gen. nov., sp. nov., a marine bacterium of the family Flavobacteriaceae isolated from a halophyte Suaeda japonica.</title>
        <authorList>
            <person name="Lee S.Y."/>
            <person name="Hwang C.Y."/>
        </authorList>
    </citation>
    <scope>NUCLEOTIDE SEQUENCE [LARGE SCALE GENOMIC DNA]</scope>
    <source>
        <strain evidence="3 4">HL-DH14</strain>
    </source>
</reference>
<evidence type="ECO:0000313" key="4">
    <source>
        <dbReference type="Proteomes" id="UP001302806"/>
    </source>
</evidence>
<evidence type="ECO:0000313" key="3">
    <source>
        <dbReference type="EMBL" id="WNH10487.1"/>
    </source>
</evidence>